<evidence type="ECO:0000259" key="7">
    <source>
        <dbReference type="Pfam" id="PF22544"/>
    </source>
</evidence>
<name>A0A0J6CKP0_9BACT</name>
<accession>A0A0J6CKP0</accession>
<dbReference type="Gene3D" id="2.60.40.10">
    <property type="entry name" value="Immunoglobulins"/>
    <property type="match status" value="3"/>
</dbReference>
<evidence type="ECO:0000256" key="6">
    <source>
        <dbReference type="SAM" id="SignalP"/>
    </source>
</evidence>
<evidence type="ECO:0000256" key="2">
    <source>
        <dbReference type="ARBA" id="ARBA00004496"/>
    </source>
</evidence>
<evidence type="ECO:0000313" key="8">
    <source>
        <dbReference type="EMBL" id="KMM33698.1"/>
    </source>
</evidence>
<dbReference type="PATRIC" id="fig|328812.4.peg.2849"/>
<dbReference type="AlphaFoldDB" id="A0A0J6CKP0"/>
<comment type="subcellular location">
    <subcellularLocation>
        <location evidence="1">Cell projection</location>
        <location evidence="1">Cilium</location>
    </subcellularLocation>
    <subcellularLocation>
        <location evidence="2">Cytoplasm</location>
    </subcellularLocation>
</comment>
<dbReference type="Proteomes" id="UP000036166">
    <property type="component" value="Unassembled WGS sequence"/>
</dbReference>
<dbReference type="PANTHER" id="PTHR37833:SF1">
    <property type="entry name" value="SIGNAL PEPTIDE PROTEIN"/>
    <property type="match status" value="1"/>
</dbReference>
<comment type="caution">
    <text evidence="8">The sequence shown here is derived from an EMBL/GenBank/DDBJ whole genome shotgun (WGS) entry which is preliminary data.</text>
</comment>
<keyword evidence="6" id="KW-0732">Signal</keyword>
<dbReference type="NCBIfam" id="NF012200">
    <property type="entry name" value="choice_anch_D"/>
    <property type="match status" value="1"/>
</dbReference>
<proteinExistence type="predicted"/>
<reference evidence="8 9" key="1">
    <citation type="submission" date="2015-06" db="EMBL/GenBank/DDBJ databases">
        <title>Draft Genome Sequence of Parabacteroides goldsteinii with Putative Novel Metallo-Beta-Lactamases Isolated from a Blood Culture from a Human Patient.</title>
        <authorList>
            <person name="Krogh T.J."/>
            <person name="Agergaard C.N."/>
            <person name="Moller-Jensen J."/>
            <person name="Justesen U.S."/>
        </authorList>
    </citation>
    <scope>NUCLEOTIDE SEQUENCE [LARGE SCALE GENOMIC DNA]</scope>
    <source>
        <strain evidence="8 9">910340</strain>
    </source>
</reference>
<sequence>MLNMKRLSFILCGILFFAVHMAAQNGAQISADELTYNFGTIAEADGLASHTFEIKNTGDGPLVITRVTASCGCTQPEWTKEPVAPGKTGNVKVTYNPKGRPGPFYKTISIFSNGKKGSYTLAIKGNVTPKPLTPVLIYPYSIGDLKMQTKTVLYSSIRPDETLGEKISVKNEGKTTLTIHPGKVPHFLTVEVRPTQLAPDEVGEITLLLDAKATKRKGRVTTEIPLTIESIGQKEVSGGVHVAANIIDNFGKLSAAEKAQAPVAQLSGTLLDFGKLPEKGGFIPLIGGKVTGTVDVTNTGKSPLIIHSFTCDDERVDISGGKREVKPGTTATFKISVRPREIKTKLEALVNIVCNDPNGPVRLIKVTAEK</sequence>
<dbReference type="PANTHER" id="PTHR37833">
    <property type="entry name" value="LIPOPROTEIN-RELATED"/>
    <property type="match status" value="1"/>
</dbReference>
<evidence type="ECO:0000313" key="9">
    <source>
        <dbReference type="Proteomes" id="UP000036166"/>
    </source>
</evidence>
<keyword evidence="3" id="KW-0963">Cytoplasm</keyword>
<keyword evidence="5" id="KW-0966">Cell projection</keyword>
<dbReference type="EMBL" id="LFJV01000031">
    <property type="protein sequence ID" value="KMM33698.1"/>
    <property type="molecule type" value="Genomic_DNA"/>
</dbReference>
<evidence type="ECO:0000256" key="3">
    <source>
        <dbReference type="ARBA" id="ARBA00022490"/>
    </source>
</evidence>
<dbReference type="Pfam" id="PF22544">
    <property type="entry name" value="HYDIN_VesB_CFA65-like_Ig"/>
    <property type="match status" value="1"/>
</dbReference>
<dbReference type="InterPro" id="IPR011467">
    <property type="entry name" value="DUF1573"/>
</dbReference>
<evidence type="ECO:0000256" key="4">
    <source>
        <dbReference type="ARBA" id="ARBA00023069"/>
    </source>
</evidence>
<dbReference type="RefSeq" id="WP_048315444.1">
    <property type="nucleotide sequence ID" value="NZ_LFJV01000031.1"/>
</dbReference>
<evidence type="ECO:0000256" key="5">
    <source>
        <dbReference type="ARBA" id="ARBA00023273"/>
    </source>
</evidence>
<dbReference type="InterPro" id="IPR053879">
    <property type="entry name" value="HYDIN_VesB_CFA65-like_Ig"/>
</dbReference>
<evidence type="ECO:0000256" key="1">
    <source>
        <dbReference type="ARBA" id="ARBA00004138"/>
    </source>
</evidence>
<dbReference type="Pfam" id="PF07610">
    <property type="entry name" value="DUF1573"/>
    <property type="match status" value="1"/>
</dbReference>
<feature type="chain" id="PRO_5005269154" description="HYDIN/VesB/CFA65-like Ig-like domain-containing protein" evidence="6">
    <location>
        <begin position="23"/>
        <end position="370"/>
    </location>
</feature>
<gene>
    <name evidence="8" type="ORF">ACM15_10785</name>
</gene>
<dbReference type="InterPro" id="IPR013783">
    <property type="entry name" value="Ig-like_fold"/>
</dbReference>
<feature type="domain" description="HYDIN/VesB/CFA65-like Ig-like" evidence="7">
    <location>
        <begin position="269"/>
        <end position="367"/>
    </location>
</feature>
<protein>
    <recommendedName>
        <fullName evidence="7">HYDIN/VesB/CFA65-like Ig-like domain-containing protein</fullName>
    </recommendedName>
</protein>
<feature type="signal peptide" evidence="6">
    <location>
        <begin position="1"/>
        <end position="22"/>
    </location>
</feature>
<keyword evidence="4" id="KW-0969">Cilium</keyword>
<organism evidence="8 9">
    <name type="scientific">Parabacteroides goldsteinii</name>
    <dbReference type="NCBI Taxonomy" id="328812"/>
    <lineage>
        <taxon>Bacteria</taxon>
        <taxon>Pseudomonadati</taxon>
        <taxon>Bacteroidota</taxon>
        <taxon>Bacteroidia</taxon>
        <taxon>Bacteroidales</taxon>
        <taxon>Tannerellaceae</taxon>
        <taxon>Parabacteroides</taxon>
    </lineage>
</organism>